<evidence type="ECO:0000313" key="2">
    <source>
        <dbReference type="WBParaSite" id="sdigi.contig893.g9959.t1"/>
    </source>
</evidence>
<keyword evidence="1" id="KW-1185">Reference proteome</keyword>
<dbReference type="WBParaSite" id="sdigi.contig893.g9959.t1">
    <property type="protein sequence ID" value="sdigi.contig893.g9959.t1"/>
    <property type="gene ID" value="sdigi.contig893.g9959"/>
</dbReference>
<dbReference type="AlphaFoldDB" id="A0A915Q3Q4"/>
<dbReference type="Proteomes" id="UP000887581">
    <property type="component" value="Unplaced"/>
</dbReference>
<proteinExistence type="predicted"/>
<organism evidence="1 2">
    <name type="scientific">Setaria digitata</name>
    <dbReference type="NCBI Taxonomy" id="48799"/>
    <lineage>
        <taxon>Eukaryota</taxon>
        <taxon>Metazoa</taxon>
        <taxon>Ecdysozoa</taxon>
        <taxon>Nematoda</taxon>
        <taxon>Chromadorea</taxon>
        <taxon>Rhabditida</taxon>
        <taxon>Spirurina</taxon>
        <taxon>Spiruromorpha</taxon>
        <taxon>Filarioidea</taxon>
        <taxon>Setariidae</taxon>
        <taxon>Setaria</taxon>
    </lineage>
</organism>
<evidence type="ECO:0000313" key="1">
    <source>
        <dbReference type="Proteomes" id="UP000887581"/>
    </source>
</evidence>
<accession>A0A915Q3Q4</accession>
<reference evidence="2" key="1">
    <citation type="submission" date="2022-11" db="UniProtKB">
        <authorList>
            <consortium name="WormBaseParasite"/>
        </authorList>
    </citation>
    <scope>IDENTIFICATION</scope>
</reference>
<sequence>MFSSEMTCIDTECDIPLHSKIGYNFSVYGITQGGVIFVADMMTFSNNNFLPNLVAIDETIEHFDCSTATVHFVFTNERNSSKKNVNFFIIDAPKGRIILPACNWTIYNDILYCEIYWPAAKFERIRSCYMPKYYYARKKNKVYYLCHDSNDSVSKTLFIDEGLKLILQRYGYKRAVDSFNSLNEMITADYLGQIITVNDAQIFKQNWLLTFQREDELEPNAKRLLSCIVENKIRYVLQTMLAQFCIFEHSILSFRMTAQLLPNNINKTTLTRFLKYNELDTLPIKSDNLSINVLPLIISRQV</sequence>
<name>A0A915Q3Q4_9BILA</name>
<protein>
    <submittedName>
        <fullName evidence="2">Uncharacterized protein</fullName>
    </submittedName>
</protein>